<reference evidence="1 2" key="1">
    <citation type="journal article" date="2022" name="Nat. Microbiol.">
        <title>The microbiome of a bacterivorous marine choanoflagellate contains a resource-demanding obligate bacterial associate.</title>
        <authorList>
            <person name="Needham D.M."/>
            <person name="Poirier C."/>
            <person name="Bachy C."/>
            <person name="George E.E."/>
            <person name="Wilken S."/>
            <person name="Yung C.C.M."/>
            <person name="Limardo A.J."/>
            <person name="Morando M."/>
            <person name="Sudek L."/>
            <person name="Malmstrom R.R."/>
            <person name="Keeling P.J."/>
            <person name="Santoro A.E."/>
            <person name="Worden A.Z."/>
        </authorList>
    </citation>
    <scope>NUCLEOTIDE SEQUENCE [LARGE SCALE GENOMIC DNA]</scope>
    <source>
        <strain evidence="1 2">Comchoano-1</strain>
    </source>
</reference>
<dbReference type="RefSeq" id="WP_258568256.1">
    <property type="nucleotide sequence ID" value="NZ_CP092900.1"/>
</dbReference>
<gene>
    <name evidence="1" type="ORF">MMH89_04470</name>
</gene>
<keyword evidence="2" id="KW-1185">Reference proteome</keyword>
<dbReference type="EMBL" id="CP092900">
    <property type="protein sequence ID" value="UTC24472.1"/>
    <property type="molecule type" value="Genomic_DNA"/>
</dbReference>
<protein>
    <submittedName>
        <fullName evidence="1">Uncharacterized protein</fullName>
    </submittedName>
</protein>
<accession>A0ABY5DKZ1</accession>
<dbReference type="Proteomes" id="UP001055955">
    <property type="component" value="Chromosome"/>
</dbReference>
<name>A0ABY5DKZ1_9GAMM</name>
<evidence type="ECO:0000313" key="2">
    <source>
        <dbReference type="Proteomes" id="UP001055955"/>
    </source>
</evidence>
<organism evidence="1 2">
    <name type="scientific">Candidatus Comchoanobacter bicostacola</name>
    <dbReference type="NCBI Taxonomy" id="2919598"/>
    <lineage>
        <taxon>Bacteria</taxon>
        <taxon>Pseudomonadati</taxon>
        <taxon>Pseudomonadota</taxon>
        <taxon>Gammaproteobacteria</taxon>
        <taxon>Candidatus Comchoanobacterales</taxon>
        <taxon>Candidatus Comchoanobacteraceae</taxon>
        <taxon>Candidatus Comchoanobacter</taxon>
    </lineage>
</organism>
<evidence type="ECO:0000313" key="1">
    <source>
        <dbReference type="EMBL" id="UTC24472.1"/>
    </source>
</evidence>
<proteinExistence type="predicted"/>
<sequence>MTKQNQTLGLILASFLVPILIASILAYTQYTGETANLGTWIEEKQSLNTLLTPLPEANNYQWYVVYNCQECPYDQSIKNALVTLNTKQDLVCYIGKEAIETMSLSQQDIDDQTLLLADPHKQLILSYPAEQPLDLIKDLKKILKSVSK</sequence>